<dbReference type="EMBL" id="JAWWNJ010000079">
    <property type="protein sequence ID" value="KAK7002213.1"/>
    <property type="molecule type" value="Genomic_DNA"/>
</dbReference>
<accession>A0AAW0A7L7</accession>
<evidence type="ECO:0000256" key="5">
    <source>
        <dbReference type="PIRSR" id="PIRSR601461-1"/>
    </source>
</evidence>
<dbReference type="PROSITE" id="PS00141">
    <property type="entry name" value="ASP_PROTEASE"/>
    <property type="match status" value="2"/>
</dbReference>
<gene>
    <name evidence="11" type="ORF">R3P38DRAFT_3404696</name>
</gene>
<evidence type="ECO:0000256" key="1">
    <source>
        <dbReference type="ARBA" id="ARBA00007447"/>
    </source>
</evidence>
<dbReference type="PANTHER" id="PTHR47966:SF6">
    <property type="entry name" value="PEPTIDASE A1 DOMAIN-CONTAINING PROTEIN"/>
    <property type="match status" value="1"/>
</dbReference>
<keyword evidence="9" id="KW-0732">Signal</keyword>
<organism evidence="11 12">
    <name type="scientific">Favolaschia claudopus</name>
    <dbReference type="NCBI Taxonomy" id="2862362"/>
    <lineage>
        <taxon>Eukaryota</taxon>
        <taxon>Fungi</taxon>
        <taxon>Dikarya</taxon>
        <taxon>Basidiomycota</taxon>
        <taxon>Agaricomycotina</taxon>
        <taxon>Agaricomycetes</taxon>
        <taxon>Agaricomycetidae</taxon>
        <taxon>Agaricales</taxon>
        <taxon>Marasmiineae</taxon>
        <taxon>Mycenaceae</taxon>
        <taxon>Favolaschia</taxon>
    </lineage>
</organism>
<keyword evidence="8" id="KW-0812">Transmembrane</keyword>
<evidence type="ECO:0000256" key="8">
    <source>
        <dbReference type="SAM" id="Phobius"/>
    </source>
</evidence>
<comment type="similarity">
    <text evidence="1 6">Belongs to the peptidase A1 family.</text>
</comment>
<feature type="active site" evidence="5">
    <location>
        <position position="291"/>
    </location>
</feature>
<dbReference type="FunFam" id="2.40.70.10:FF:000115">
    <property type="entry name" value="Lysosomal aspartic protease"/>
    <property type="match status" value="1"/>
</dbReference>
<dbReference type="GO" id="GO:0006508">
    <property type="term" value="P:proteolysis"/>
    <property type="evidence" value="ECO:0007669"/>
    <property type="project" value="UniProtKB-KW"/>
</dbReference>
<dbReference type="PROSITE" id="PS51767">
    <property type="entry name" value="PEPTIDASE_A1"/>
    <property type="match status" value="1"/>
</dbReference>
<reference evidence="11 12" key="1">
    <citation type="journal article" date="2024" name="J Genomics">
        <title>Draft genome sequencing and assembly of Favolaschia claudopus CIRM-BRFM 2984 isolated from oak limbs.</title>
        <authorList>
            <person name="Navarro D."/>
            <person name="Drula E."/>
            <person name="Chaduli D."/>
            <person name="Cazenave R."/>
            <person name="Ahrendt S."/>
            <person name="Wang J."/>
            <person name="Lipzen A."/>
            <person name="Daum C."/>
            <person name="Barry K."/>
            <person name="Grigoriev I.V."/>
            <person name="Favel A."/>
            <person name="Rosso M.N."/>
            <person name="Martin F."/>
        </authorList>
    </citation>
    <scope>NUCLEOTIDE SEQUENCE [LARGE SCALE GENOMIC DNA]</scope>
    <source>
        <strain evidence="11 12">CIRM-BRFM 2984</strain>
    </source>
</reference>
<comment type="caution">
    <text evidence="11">The sequence shown here is derived from an EMBL/GenBank/DDBJ whole genome shotgun (WGS) entry which is preliminary data.</text>
</comment>
<feature type="active site" evidence="5">
    <location>
        <position position="99"/>
    </location>
</feature>
<dbReference type="InterPro" id="IPR034164">
    <property type="entry name" value="Pepsin-like_dom"/>
</dbReference>
<feature type="transmembrane region" description="Helical" evidence="8">
    <location>
        <begin position="456"/>
        <end position="481"/>
    </location>
</feature>
<evidence type="ECO:0000256" key="7">
    <source>
        <dbReference type="SAM" id="MobiDB-lite"/>
    </source>
</evidence>
<dbReference type="GO" id="GO:0004190">
    <property type="term" value="F:aspartic-type endopeptidase activity"/>
    <property type="evidence" value="ECO:0007669"/>
    <property type="project" value="UniProtKB-KW"/>
</dbReference>
<name>A0AAW0A7L7_9AGAR</name>
<dbReference type="InterPro" id="IPR001461">
    <property type="entry name" value="Aspartic_peptidase_A1"/>
</dbReference>
<evidence type="ECO:0000256" key="6">
    <source>
        <dbReference type="RuleBase" id="RU000454"/>
    </source>
</evidence>
<dbReference type="PANTHER" id="PTHR47966">
    <property type="entry name" value="BETA-SITE APP-CLEAVING ENZYME, ISOFORM A-RELATED"/>
    <property type="match status" value="1"/>
</dbReference>
<keyword evidence="4 6" id="KW-0378">Hydrolase</keyword>
<evidence type="ECO:0000256" key="9">
    <source>
        <dbReference type="SAM" id="SignalP"/>
    </source>
</evidence>
<evidence type="ECO:0000313" key="11">
    <source>
        <dbReference type="EMBL" id="KAK7002213.1"/>
    </source>
</evidence>
<protein>
    <submittedName>
        <fullName evidence="11">Acid protease</fullName>
    </submittedName>
</protein>
<keyword evidence="3 6" id="KW-0064">Aspartyl protease</keyword>
<proteinExistence type="inferred from homology"/>
<feature type="chain" id="PRO_5043765696" evidence="9">
    <location>
        <begin position="20"/>
        <end position="669"/>
    </location>
</feature>
<dbReference type="PRINTS" id="PR00792">
    <property type="entry name" value="PEPSIN"/>
</dbReference>
<keyword evidence="2 6" id="KW-0645">Protease</keyword>
<keyword evidence="12" id="KW-1185">Reference proteome</keyword>
<feature type="compositionally biased region" description="Low complexity" evidence="7">
    <location>
        <begin position="415"/>
        <end position="435"/>
    </location>
</feature>
<dbReference type="CDD" id="cd05471">
    <property type="entry name" value="pepsin_like"/>
    <property type="match status" value="1"/>
</dbReference>
<keyword evidence="8" id="KW-1133">Transmembrane helix</keyword>
<dbReference type="Pfam" id="PF00026">
    <property type="entry name" value="Asp"/>
    <property type="match status" value="1"/>
</dbReference>
<evidence type="ECO:0000256" key="3">
    <source>
        <dbReference type="ARBA" id="ARBA00022750"/>
    </source>
</evidence>
<feature type="signal peptide" evidence="9">
    <location>
        <begin position="1"/>
        <end position="19"/>
    </location>
</feature>
<feature type="compositionally biased region" description="Polar residues" evidence="7">
    <location>
        <begin position="517"/>
        <end position="531"/>
    </location>
</feature>
<feature type="domain" description="Peptidase A1" evidence="10">
    <location>
        <begin position="81"/>
        <end position="403"/>
    </location>
</feature>
<sequence length="669" mass="70313">MLCASSTALVCLLAVFAAADPLHLPLLRSATRPPTLPEHFKAVEHTKARYGFPYYADSHHNQRRASSEDIGFTNETPDQFYFVEVNIGTPPQPFKVLLDSGSSDLWVGGSKCSGCPTGLTLYDPSKSSTATNSSSVKAIQYGSGSVQGDLFTETIRMGNSFSVSKQGFLIGSKVTDNLLTSPVAGLLGLAFSGLSQTGTPFWQALMTSNQASSQQMGLWLSRFIDKSNPAKEESGGAFTFGGVNPSLYSGDIEYRSLTGSALTFWGLDVSAFSMQGQKISIADSTKYAVFDTGTTAIAGPPDAVKAIWAAVPGSSPLDSTSGLYQYPCTTTLNPTVSFGGRTWPLTSADMNLGKSSTSNMCIGAIFALPTSGSSGSPSWIFGIAFLKNVYTVFRLNPASVGFAELSTLAGGTGTPSASNSAHPGSSTSGSASQTSDNPPPSASSPPLSSEGKKTNVGAIAGGVVGGLGFLVLAVVIAFLFFRHRRRRRDPKPDSTGAETRQIARAPLSFVVDGDSPQGYSASQPTQPLRSVSTMKREQDAARYHYADAHTTPDAFLQTQEGLQLSPGRAATAAVITPPSSPPPAIAGMKHQQAAAIPHYGDTYLQDDSLARTAEGVHLSPGWPLGAQAPTPPATTPDPVLQELQSLREEVRRLVAERRSEAEAPPGYDK</sequence>
<feature type="region of interest" description="Disordered" evidence="7">
    <location>
        <begin position="487"/>
        <end position="531"/>
    </location>
</feature>
<dbReference type="InterPro" id="IPR033121">
    <property type="entry name" value="PEPTIDASE_A1"/>
</dbReference>
<dbReference type="Proteomes" id="UP001362999">
    <property type="component" value="Unassembled WGS sequence"/>
</dbReference>
<feature type="region of interest" description="Disordered" evidence="7">
    <location>
        <begin position="412"/>
        <end position="452"/>
    </location>
</feature>
<evidence type="ECO:0000259" key="10">
    <source>
        <dbReference type="PROSITE" id="PS51767"/>
    </source>
</evidence>
<dbReference type="SUPFAM" id="SSF50630">
    <property type="entry name" value="Acid proteases"/>
    <property type="match status" value="1"/>
</dbReference>
<dbReference type="AlphaFoldDB" id="A0AAW0A7L7"/>
<evidence type="ECO:0000256" key="4">
    <source>
        <dbReference type="ARBA" id="ARBA00022801"/>
    </source>
</evidence>
<dbReference type="InterPro" id="IPR001969">
    <property type="entry name" value="Aspartic_peptidase_AS"/>
</dbReference>
<keyword evidence="8" id="KW-0472">Membrane</keyword>
<evidence type="ECO:0000313" key="12">
    <source>
        <dbReference type="Proteomes" id="UP001362999"/>
    </source>
</evidence>
<dbReference type="Gene3D" id="2.40.70.10">
    <property type="entry name" value="Acid Proteases"/>
    <property type="match status" value="2"/>
</dbReference>
<evidence type="ECO:0000256" key="2">
    <source>
        <dbReference type="ARBA" id="ARBA00022670"/>
    </source>
</evidence>
<dbReference type="InterPro" id="IPR021109">
    <property type="entry name" value="Peptidase_aspartic_dom_sf"/>
</dbReference>